<protein>
    <submittedName>
        <fullName evidence="7">4-hydroxy-tetrahydrodipicolinate synthase</fullName>
        <ecNumber evidence="7">4.3.3.7</ecNumber>
    </submittedName>
</protein>
<evidence type="ECO:0000313" key="8">
    <source>
        <dbReference type="Proteomes" id="UP000536604"/>
    </source>
</evidence>
<dbReference type="InterPro" id="IPR013785">
    <property type="entry name" value="Aldolase_TIM"/>
</dbReference>
<comment type="caution">
    <text evidence="7">The sequence shown here is derived from an EMBL/GenBank/DDBJ whole genome shotgun (WGS) entry which is preliminary data.</text>
</comment>
<evidence type="ECO:0000256" key="5">
    <source>
        <dbReference type="PIRSR" id="PIRSR001365-1"/>
    </source>
</evidence>
<dbReference type="PANTHER" id="PTHR12128">
    <property type="entry name" value="DIHYDRODIPICOLINATE SYNTHASE"/>
    <property type="match status" value="1"/>
</dbReference>
<gene>
    <name evidence="7" type="ORF">FHS13_002812</name>
</gene>
<evidence type="ECO:0000256" key="1">
    <source>
        <dbReference type="ARBA" id="ARBA00007592"/>
    </source>
</evidence>
<dbReference type="CDD" id="cd00408">
    <property type="entry name" value="DHDPS-like"/>
    <property type="match status" value="1"/>
</dbReference>
<dbReference type="GO" id="GO:0008840">
    <property type="term" value="F:4-hydroxy-tetrahydrodipicolinate synthase activity"/>
    <property type="evidence" value="ECO:0007669"/>
    <property type="project" value="UniProtKB-EC"/>
</dbReference>
<keyword evidence="3" id="KW-0704">Schiff base</keyword>
<dbReference type="EMBL" id="JACHJO010000008">
    <property type="protein sequence ID" value="MBB6120851.1"/>
    <property type="molecule type" value="Genomic_DNA"/>
</dbReference>
<feature type="active site" description="Schiff-base intermediate with substrate" evidence="5">
    <location>
        <position position="167"/>
    </location>
</feature>
<dbReference type="Gene3D" id="3.20.20.70">
    <property type="entry name" value="Aldolase class I"/>
    <property type="match status" value="1"/>
</dbReference>
<dbReference type="InterPro" id="IPR020625">
    <property type="entry name" value="Schiff_base-form_aldolases_AS"/>
</dbReference>
<evidence type="ECO:0000256" key="4">
    <source>
        <dbReference type="PIRNR" id="PIRNR001365"/>
    </source>
</evidence>
<accession>A0A841IXF0</accession>
<feature type="binding site" evidence="6">
    <location>
        <position position="211"/>
    </location>
    <ligand>
        <name>pyruvate</name>
        <dbReference type="ChEBI" id="CHEBI:15361"/>
    </ligand>
</feature>
<evidence type="ECO:0000256" key="3">
    <source>
        <dbReference type="ARBA" id="ARBA00023270"/>
    </source>
</evidence>
<dbReference type="RefSeq" id="WP_184292275.1">
    <property type="nucleotide sequence ID" value="NZ_JACHJO010000008.1"/>
</dbReference>
<dbReference type="PIRSF" id="PIRSF001365">
    <property type="entry name" value="DHDPS"/>
    <property type="match status" value="1"/>
</dbReference>
<feature type="active site" description="Proton donor/acceptor" evidence="5">
    <location>
        <position position="139"/>
    </location>
</feature>
<keyword evidence="8" id="KW-1185">Reference proteome</keyword>
<dbReference type="SUPFAM" id="SSF51569">
    <property type="entry name" value="Aldolase"/>
    <property type="match status" value="1"/>
</dbReference>
<dbReference type="PRINTS" id="PR00146">
    <property type="entry name" value="DHPICSNTHASE"/>
</dbReference>
<dbReference type="AlphaFoldDB" id="A0A841IXF0"/>
<comment type="similarity">
    <text evidence="1 4">Belongs to the DapA family.</text>
</comment>
<dbReference type="PROSITE" id="PS00666">
    <property type="entry name" value="DHDPS_2"/>
    <property type="match status" value="1"/>
</dbReference>
<dbReference type="Proteomes" id="UP000536604">
    <property type="component" value="Unassembled WGS sequence"/>
</dbReference>
<dbReference type="Pfam" id="PF00701">
    <property type="entry name" value="DHDPS"/>
    <property type="match status" value="1"/>
</dbReference>
<evidence type="ECO:0000256" key="2">
    <source>
        <dbReference type="ARBA" id="ARBA00023239"/>
    </source>
</evidence>
<sequence>MSQRTPAYTGVVPPIVTPMDANGEIDTASLERLVDFLVDAGVTGIFALGSSGESAYLTEAQRDTVLDVIVGAVSGRVPVLAGCIETTTHRALDRARSAAARGADALVATAPFYTRTHPSEIDRHFREIAARTELPLLAYDVPVSVHSKLDADQLLALAADGVIAGVKDSSGDDPGFRDLVIGARELPEFSVLTGHEAVVDAMMLMGADGVVPGLGNVDPAGYVRLLQACEKGDWAAAREEQERLIRLFRIVRAVEPGTAGGSTAGVGAFKCALALLGVIDDATPALPMRPFTEVETGRVRAVLEEVGLL</sequence>
<dbReference type="GO" id="GO:0044281">
    <property type="term" value="P:small molecule metabolic process"/>
    <property type="evidence" value="ECO:0007669"/>
    <property type="project" value="UniProtKB-ARBA"/>
</dbReference>
<reference evidence="7 8" key="1">
    <citation type="submission" date="2020-08" db="EMBL/GenBank/DDBJ databases">
        <title>Genomic Encyclopedia of Type Strains, Phase III (KMG-III): the genomes of soil and plant-associated and newly described type strains.</title>
        <authorList>
            <person name="Whitman W."/>
        </authorList>
    </citation>
    <scope>NUCLEOTIDE SEQUENCE [LARGE SCALE GENOMIC DNA]</scope>
    <source>
        <strain evidence="7 8">CECT 8712</strain>
    </source>
</reference>
<keyword evidence="2 4" id="KW-0456">Lyase</keyword>
<dbReference type="PANTHER" id="PTHR12128:SF66">
    <property type="entry name" value="4-HYDROXY-2-OXOGLUTARATE ALDOLASE, MITOCHONDRIAL"/>
    <property type="match status" value="1"/>
</dbReference>
<name>A0A841IXF0_9ACTN</name>
<dbReference type="SMART" id="SM01130">
    <property type="entry name" value="DHDPS"/>
    <property type="match status" value="1"/>
</dbReference>
<organism evidence="7 8">
    <name type="scientific">Nocardiopsis algeriensis</name>
    <dbReference type="NCBI Taxonomy" id="1478215"/>
    <lineage>
        <taxon>Bacteria</taxon>
        <taxon>Bacillati</taxon>
        <taxon>Actinomycetota</taxon>
        <taxon>Actinomycetes</taxon>
        <taxon>Streptosporangiales</taxon>
        <taxon>Nocardiopsidaceae</taxon>
        <taxon>Nocardiopsis</taxon>
    </lineage>
</organism>
<dbReference type="InterPro" id="IPR002220">
    <property type="entry name" value="DapA-like"/>
</dbReference>
<evidence type="ECO:0000256" key="6">
    <source>
        <dbReference type="PIRSR" id="PIRSR001365-2"/>
    </source>
</evidence>
<dbReference type="EC" id="4.3.3.7" evidence="7"/>
<evidence type="ECO:0000313" key="7">
    <source>
        <dbReference type="EMBL" id="MBB6120851.1"/>
    </source>
</evidence>
<proteinExistence type="inferred from homology"/>